<keyword evidence="2" id="KW-1185">Reference proteome</keyword>
<proteinExistence type="predicted"/>
<sequence length="152" mass="16830">MSKKILKVIMSIFFGTLGITMIFSKIFHSQQKKESDQLDIEDEGHVKFNILLGGGAKYITTQKFEQANLKCRFGGMEVYFDNASLCEGKGIIKIDASFSGVELYMPKDWTVVNDLRVGMGAVEFKNGAQPDPDKIVTLVGNVSLGAVEIHYV</sequence>
<dbReference type="Proteomes" id="UP000683246">
    <property type="component" value="Chromosome"/>
</dbReference>
<dbReference type="RefSeq" id="WP_212693978.1">
    <property type="nucleotide sequence ID" value="NZ_CP058649.1"/>
</dbReference>
<gene>
    <name evidence="1" type="ORF">HZI73_13825</name>
</gene>
<reference evidence="1" key="1">
    <citation type="submission" date="2020-07" db="EMBL/GenBank/DDBJ databases">
        <title>Vallitalea pronyensis genome.</title>
        <authorList>
            <person name="Postec A."/>
        </authorList>
    </citation>
    <scope>NUCLEOTIDE SEQUENCE</scope>
    <source>
        <strain evidence="1">FatNI3</strain>
    </source>
</reference>
<dbReference type="AlphaFoldDB" id="A0A8J8ML46"/>
<dbReference type="KEGG" id="vpy:HZI73_13825"/>
<protein>
    <recommendedName>
        <fullName evidence="3">Cell wall-active antibiotics response LiaF-like C-terminal domain-containing protein</fullName>
    </recommendedName>
</protein>
<evidence type="ECO:0000313" key="1">
    <source>
        <dbReference type="EMBL" id="QUI23298.1"/>
    </source>
</evidence>
<accession>A0A8J8ML46</accession>
<evidence type="ECO:0000313" key="2">
    <source>
        <dbReference type="Proteomes" id="UP000683246"/>
    </source>
</evidence>
<dbReference type="EMBL" id="CP058649">
    <property type="protein sequence ID" value="QUI23298.1"/>
    <property type="molecule type" value="Genomic_DNA"/>
</dbReference>
<name>A0A8J8ML46_9FIRM</name>
<evidence type="ECO:0008006" key="3">
    <source>
        <dbReference type="Google" id="ProtNLM"/>
    </source>
</evidence>
<organism evidence="1 2">
    <name type="scientific">Vallitalea pronyensis</name>
    <dbReference type="NCBI Taxonomy" id="1348613"/>
    <lineage>
        <taxon>Bacteria</taxon>
        <taxon>Bacillati</taxon>
        <taxon>Bacillota</taxon>
        <taxon>Clostridia</taxon>
        <taxon>Lachnospirales</taxon>
        <taxon>Vallitaleaceae</taxon>
        <taxon>Vallitalea</taxon>
    </lineage>
</organism>